<sequence>MSQPDAKKLEFQAPVYSASDKFFNILEGKFAQYGIEGERDRYLTLASAVAYDDIPPVAAQMLETTPEDKPYSTLNAAILNNLRHANY</sequence>
<keyword evidence="2" id="KW-1185">Reference proteome</keyword>
<proteinExistence type="predicted"/>
<dbReference type="Proteomes" id="UP000494165">
    <property type="component" value="Unassembled WGS sequence"/>
</dbReference>
<reference evidence="1 2" key="1">
    <citation type="submission" date="2020-04" db="EMBL/GenBank/DDBJ databases">
        <authorList>
            <person name="Alioto T."/>
            <person name="Alioto T."/>
            <person name="Gomez Garrido J."/>
        </authorList>
    </citation>
    <scope>NUCLEOTIDE SEQUENCE [LARGE SCALE GENOMIC DNA]</scope>
</reference>
<organism evidence="1 2">
    <name type="scientific">Cloeon dipterum</name>
    <dbReference type="NCBI Taxonomy" id="197152"/>
    <lineage>
        <taxon>Eukaryota</taxon>
        <taxon>Metazoa</taxon>
        <taxon>Ecdysozoa</taxon>
        <taxon>Arthropoda</taxon>
        <taxon>Hexapoda</taxon>
        <taxon>Insecta</taxon>
        <taxon>Pterygota</taxon>
        <taxon>Palaeoptera</taxon>
        <taxon>Ephemeroptera</taxon>
        <taxon>Pisciforma</taxon>
        <taxon>Baetidae</taxon>
        <taxon>Cloeon</taxon>
    </lineage>
</organism>
<evidence type="ECO:0000313" key="1">
    <source>
        <dbReference type="EMBL" id="CAB3372757.1"/>
    </source>
</evidence>
<name>A0A8S1CVC0_9INSE</name>
<comment type="caution">
    <text evidence="1">The sequence shown here is derived from an EMBL/GenBank/DDBJ whole genome shotgun (WGS) entry which is preliminary data.</text>
</comment>
<dbReference type="AlphaFoldDB" id="A0A8S1CVC0"/>
<dbReference type="EMBL" id="CADEPI010000076">
    <property type="protein sequence ID" value="CAB3372757.1"/>
    <property type="molecule type" value="Genomic_DNA"/>
</dbReference>
<evidence type="ECO:0000313" key="2">
    <source>
        <dbReference type="Proteomes" id="UP000494165"/>
    </source>
</evidence>
<dbReference type="OrthoDB" id="8066980at2759"/>
<accession>A0A8S1CVC0</accession>
<protein>
    <submittedName>
        <fullName evidence="1">Uncharacterized protein</fullName>
    </submittedName>
</protein>
<gene>
    <name evidence="1" type="ORF">CLODIP_2_CD06289</name>
</gene>